<proteinExistence type="predicted"/>
<sequence length="210" mass="22833">MAAGLPSWSPGSWAAARSPCTPPKRLGVAQSQAMTPAPSSPQMVSHRRGSQRALTPSDRRSYGLARKSPDPATPGMPPERLALEMRSTPPTKTTKDGKMPRPRARAASETGPCESKESRPRGAHKSPGDQDSQDSQALKELKAENRTLRALADRLQLQLAAVEESGRRYQNAAEELLIGAWEDQMDRPGLGREDEEELLAALVHRQGDLL</sequence>
<dbReference type="EMBL" id="CAMXCT020001881">
    <property type="protein sequence ID" value="CAL1147213.1"/>
    <property type="molecule type" value="Genomic_DNA"/>
</dbReference>
<accession>A0A9P1CN01</accession>
<evidence type="ECO:0000313" key="2">
    <source>
        <dbReference type="EMBL" id="CAI3993838.1"/>
    </source>
</evidence>
<dbReference type="Proteomes" id="UP001152797">
    <property type="component" value="Unassembled WGS sequence"/>
</dbReference>
<protein>
    <submittedName>
        <fullName evidence="2">Uncharacterized protein</fullName>
    </submittedName>
</protein>
<reference evidence="3" key="2">
    <citation type="submission" date="2024-04" db="EMBL/GenBank/DDBJ databases">
        <authorList>
            <person name="Chen Y."/>
            <person name="Shah S."/>
            <person name="Dougan E. K."/>
            <person name="Thang M."/>
            <person name="Chan C."/>
        </authorList>
    </citation>
    <scope>NUCLEOTIDE SEQUENCE [LARGE SCALE GENOMIC DNA]</scope>
</reference>
<name>A0A9P1CN01_9DINO</name>
<dbReference type="AlphaFoldDB" id="A0A9P1CN01"/>
<evidence type="ECO:0000313" key="4">
    <source>
        <dbReference type="Proteomes" id="UP001152797"/>
    </source>
</evidence>
<reference evidence="2" key="1">
    <citation type="submission" date="2022-10" db="EMBL/GenBank/DDBJ databases">
        <authorList>
            <person name="Chen Y."/>
            <person name="Dougan E. K."/>
            <person name="Chan C."/>
            <person name="Rhodes N."/>
            <person name="Thang M."/>
        </authorList>
    </citation>
    <scope>NUCLEOTIDE SEQUENCE</scope>
</reference>
<keyword evidence="4" id="KW-1185">Reference proteome</keyword>
<evidence type="ECO:0000256" key="1">
    <source>
        <dbReference type="SAM" id="MobiDB-lite"/>
    </source>
</evidence>
<feature type="region of interest" description="Disordered" evidence="1">
    <location>
        <begin position="1"/>
        <end position="142"/>
    </location>
</feature>
<dbReference type="EMBL" id="CAMXCT030001881">
    <property type="protein sequence ID" value="CAL4781150.1"/>
    <property type="molecule type" value="Genomic_DNA"/>
</dbReference>
<organism evidence="2">
    <name type="scientific">Cladocopium goreaui</name>
    <dbReference type="NCBI Taxonomy" id="2562237"/>
    <lineage>
        <taxon>Eukaryota</taxon>
        <taxon>Sar</taxon>
        <taxon>Alveolata</taxon>
        <taxon>Dinophyceae</taxon>
        <taxon>Suessiales</taxon>
        <taxon>Symbiodiniaceae</taxon>
        <taxon>Cladocopium</taxon>
    </lineage>
</organism>
<comment type="caution">
    <text evidence="2">The sequence shown here is derived from an EMBL/GenBank/DDBJ whole genome shotgun (WGS) entry which is preliminary data.</text>
</comment>
<gene>
    <name evidence="2" type="ORF">C1SCF055_LOCUS20545</name>
</gene>
<dbReference type="EMBL" id="CAMXCT010001881">
    <property type="protein sequence ID" value="CAI3993838.1"/>
    <property type="molecule type" value="Genomic_DNA"/>
</dbReference>
<evidence type="ECO:0000313" key="3">
    <source>
        <dbReference type="EMBL" id="CAL1147213.1"/>
    </source>
</evidence>